<dbReference type="KEGG" id="aau:AAur_2003"/>
<dbReference type="Proteomes" id="UP000000637">
    <property type="component" value="Chromosome"/>
</dbReference>
<accession>A1R686</accession>
<dbReference type="Pfam" id="PF11160">
    <property type="entry name" value="Hva1_TUDOR"/>
    <property type="match status" value="1"/>
</dbReference>
<organism evidence="2 3">
    <name type="scientific">Paenarthrobacter aurescens (strain TC1)</name>
    <dbReference type="NCBI Taxonomy" id="290340"/>
    <lineage>
        <taxon>Bacteria</taxon>
        <taxon>Bacillati</taxon>
        <taxon>Actinomycetota</taxon>
        <taxon>Actinomycetes</taxon>
        <taxon>Micrococcales</taxon>
        <taxon>Micrococcaceae</taxon>
        <taxon>Paenarthrobacter</taxon>
    </lineage>
</organism>
<feature type="domain" description="Hypervirulence associated protein TUDOR" evidence="1">
    <location>
        <begin position="28"/>
        <end position="86"/>
    </location>
</feature>
<dbReference type="EMBL" id="CP000474">
    <property type="protein sequence ID" value="ABM10060.1"/>
    <property type="molecule type" value="Genomic_DNA"/>
</dbReference>
<sequence>MITMLTIVEQPKSERDTTLGADMALSKGTRVEWNTPQGKTHGKIVEKKTSDFVLDGNKHVASEDEPQYVVESAKTGAGAAHKGSALTEKS</sequence>
<protein>
    <recommendedName>
        <fullName evidence="1">Hypervirulence associated protein TUDOR domain-containing protein</fullName>
    </recommendedName>
</protein>
<evidence type="ECO:0000259" key="1">
    <source>
        <dbReference type="Pfam" id="PF11160"/>
    </source>
</evidence>
<dbReference type="InterPro" id="IPR021331">
    <property type="entry name" value="Hva1_TUDOR"/>
</dbReference>
<evidence type="ECO:0000313" key="2">
    <source>
        <dbReference type="EMBL" id="ABM10060.1"/>
    </source>
</evidence>
<dbReference type="Gene3D" id="2.30.30.1060">
    <property type="match status" value="1"/>
</dbReference>
<reference evidence="2 3" key="1">
    <citation type="journal article" date="2006" name="PLoS Genet.">
        <title>Secrets of soil survival revealed by the genome sequence of Arthrobacter aurescens TC1.</title>
        <authorList>
            <person name="Mongodin E.F."/>
            <person name="Shapir N."/>
            <person name="Daugherty S.C."/>
            <person name="DeBoy R.T."/>
            <person name="Emerson J.B."/>
            <person name="Shvartzbeyn A."/>
            <person name="Radune D."/>
            <person name="Vamathevan J."/>
            <person name="Riggs F."/>
            <person name="Grinberg V."/>
            <person name="Khouri H."/>
            <person name="Wackett L.P."/>
            <person name="Nelson K.E."/>
            <person name="Sadowsky M.J."/>
        </authorList>
    </citation>
    <scope>NUCLEOTIDE SEQUENCE [LARGE SCALE GENOMIC DNA]</scope>
    <source>
        <strain evidence="2 3">TC1</strain>
    </source>
</reference>
<proteinExistence type="predicted"/>
<name>A1R686_PAEAT</name>
<gene>
    <name evidence="2" type="ordered locus">AAur_2003</name>
</gene>
<dbReference type="eggNOG" id="ENOG503307G">
    <property type="taxonomic scope" value="Bacteria"/>
</dbReference>
<dbReference type="AlphaFoldDB" id="A1R686"/>
<keyword evidence="3" id="KW-1185">Reference proteome</keyword>
<dbReference type="HOGENOM" id="CLU_180079_1_1_11"/>
<dbReference type="STRING" id="290340.AAur_2003"/>
<evidence type="ECO:0000313" key="3">
    <source>
        <dbReference type="Proteomes" id="UP000000637"/>
    </source>
</evidence>